<dbReference type="RefSeq" id="XP_018805918.1">
    <property type="nucleotide sequence ID" value="XM_018950373.1"/>
</dbReference>
<evidence type="ECO:0000313" key="1">
    <source>
        <dbReference type="Proteomes" id="UP000235220"/>
    </source>
</evidence>
<dbReference type="Proteomes" id="UP000235220">
    <property type="component" value="Chromosome 6"/>
</dbReference>
<sequence length="190" mass="20616">MLHIKTPPSSPEHHSPPITPSGSSPCAICIDPVDESLQATDFFAGPSSPHPTPSSPPVESATNPHITDLTPTPAFPLDSHPMLTRAKADIFKSLHSANISILGSFGLLSALLVSIEPKGLKSAAKNPDWLMAMDDEVHALQNNHTWILVPRPSNTNIVGSKWVFQTKYLFDRSVEHLKARLVAKCYIQST</sequence>
<dbReference type="GeneID" id="108979660"/>
<accession>A0A2I4DFK8</accession>
<protein>
    <submittedName>
        <fullName evidence="2">Uncharacterized mitochondrial protein AtMg00820-like</fullName>
    </submittedName>
</protein>
<dbReference type="OrthoDB" id="1306334at2759"/>
<gene>
    <name evidence="2" type="primary">LOC108979660</name>
</gene>
<organism evidence="1 2">
    <name type="scientific">Juglans regia</name>
    <name type="common">English walnut</name>
    <dbReference type="NCBI Taxonomy" id="51240"/>
    <lineage>
        <taxon>Eukaryota</taxon>
        <taxon>Viridiplantae</taxon>
        <taxon>Streptophyta</taxon>
        <taxon>Embryophyta</taxon>
        <taxon>Tracheophyta</taxon>
        <taxon>Spermatophyta</taxon>
        <taxon>Magnoliopsida</taxon>
        <taxon>eudicotyledons</taxon>
        <taxon>Gunneridae</taxon>
        <taxon>Pentapetalae</taxon>
        <taxon>rosids</taxon>
        <taxon>fabids</taxon>
        <taxon>Fagales</taxon>
        <taxon>Juglandaceae</taxon>
        <taxon>Juglans</taxon>
    </lineage>
</organism>
<dbReference type="KEGG" id="jre:108979660"/>
<name>A0A2I4DFK8_JUGRE</name>
<keyword evidence="1" id="KW-1185">Reference proteome</keyword>
<reference evidence="2" key="1">
    <citation type="submission" date="2025-08" db="UniProtKB">
        <authorList>
            <consortium name="RefSeq"/>
        </authorList>
    </citation>
    <scope>IDENTIFICATION</scope>
    <source>
        <tissue evidence="2">Leaves</tissue>
    </source>
</reference>
<proteinExistence type="predicted"/>
<dbReference type="STRING" id="51240.A0A2I4DFK8"/>
<evidence type="ECO:0000313" key="2">
    <source>
        <dbReference type="RefSeq" id="XP_018805918.1"/>
    </source>
</evidence>
<dbReference type="Gramene" id="Jr06_11530_p1">
    <property type="protein sequence ID" value="cds.Jr06_11530_p1"/>
    <property type="gene ID" value="Jr06_11530"/>
</dbReference>
<dbReference type="AlphaFoldDB" id="A0A2I4DFK8"/>